<dbReference type="PANTHER" id="PTHR45909:SF1">
    <property type="entry name" value="ADP-RIBOSYLATION FACTOR-RELATED PROTEIN 1"/>
    <property type="match status" value="1"/>
</dbReference>
<dbReference type="NCBIfam" id="TIGR00231">
    <property type="entry name" value="small_GTP"/>
    <property type="match status" value="1"/>
</dbReference>
<dbReference type="Proteomes" id="UP000078046">
    <property type="component" value="Unassembled WGS sequence"/>
</dbReference>
<gene>
    <name evidence="8" type="ORF">A3Q56_05703</name>
</gene>
<dbReference type="GO" id="GO:0006886">
    <property type="term" value="P:intracellular protein transport"/>
    <property type="evidence" value="ECO:0007669"/>
    <property type="project" value="TreeGrafter"/>
</dbReference>
<dbReference type="GO" id="GO:0005794">
    <property type="term" value="C:Golgi apparatus"/>
    <property type="evidence" value="ECO:0007669"/>
    <property type="project" value="TreeGrafter"/>
</dbReference>
<comment type="subunit">
    <text evidence="4">Interacts with SYS1.</text>
</comment>
<dbReference type="InterPro" id="IPR027417">
    <property type="entry name" value="P-loop_NTPase"/>
</dbReference>
<dbReference type="OrthoDB" id="265044at2759"/>
<dbReference type="Gene3D" id="3.40.50.300">
    <property type="entry name" value="P-loop containing nucleotide triphosphate hydrolases"/>
    <property type="match status" value="1"/>
</dbReference>
<feature type="binding site" evidence="7">
    <location>
        <position position="48"/>
    </location>
    <ligand>
        <name>Mg(2+)</name>
        <dbReference type="ChEBI" id="CHEBI:18420"/>
    </ligand>
</feature>
<dbReference type="SMART" id="SM00177">
    <property type="entry name" value="ARF"/>
    <property type="match status" value="1"/>
</dbReference>
<proteinExistence type="predicted"/>
<comment type="function">
    <text evidence="3">Trans-Golgi-associated GTPase that regulates protein sorting. Controls the targeting of ARL1 and its effector to the trans-Golgi. Required for the lipidation of chylomicrons in the intestine and required for VLDL lipidation in the liver.</text>
</comment>
<keyword evidence="7" id="KW-0460">Magnesium</keyword>
<dbReference type="EMBL" id="LWCA01000895">
    <property type="protein sequence ID" value="OAF66555.1"/>
    <property type="molecule type" value="Genomic_DNA"/>
</dbReference>
<feature type="binding site" evidence="6">
    <location>
        <begin position="22"/>
        <end position="29"/>
    </location>
    <ligand>
        <name>GTP</name>
        <dbReference type="ChEBI" id="CHEBI:37565"/>
    </ligand>
</feature>
<evidence type="ECO:0000256" key="1">
    <source>
        <dbReference type="ARBA" id="ARBA00022741"/>
    </source>
</evidence>
<reference evidence="8 9" key="1">
    <citation type="submission" date="2016-04" db="EMBL/GenBank/DDBJ databases">
        <title>The genome of Intoshia linei affirms orthonectids as highly simplified spiralians.</title>
        <authorList>
            <person name="Mikhailov K.V."/>
            <person name="Slusarev G.S."/>
            <person name="Nikitin M.A."/>
            <person name="Logacheva M.D."/>
            <person name="Penin A."/>
            <person name="Aleoshin V."/>
            <person name="Panchin Y.V."/>
        </authorList>
    </citation>
    <scope>NUCLEOTIDE SEQUENCE [LARGE SCALE GENOMIC DNA]</scope>
    <source>
        <strain evidence="8">Intl2013</strain>
        <tissue evidence="8">Whole animal</tissue>
    </source>
</reference>
<dbReference type="AlphaFoldDB" id="A0A177AX41"/>
<keyword evidence="1 6" id="KW-0547">Nucleotide-binding</keyword>
<dbReference type="Pfam" id="PF00025">
    <property type="entry name" value="Arf"/>
    <property type="match status" value="1"/>
</dbReference>
<evidence type="ECO:0000313" key="8">
    <source>
        <dbReference type="EMBL" id="OAF66555.1"/>
    </source>
</evidence>
<name>A0A177AX41_9BILA</name>
<dbReference type="GO" id="GO:0003924">
    <property type="term" value="F:GTPase activity"/>
    <property type="evidence" value="ECO:0007669"/>
    <property type="project" value="InterPro"/>
</dbReference>
<dbReference type="SUPFAM" id="SSF52540">
    <property type="entry name" value="P-loop containing nucleoside triphosphate hydrolases"/>
    <property type="match status" value="1"/>
</dbReference>
<keyword evidence="9" id="KW-1185">Reference proteome</keyword>
<dbReference type="InterPro" id="IPR005225">
    <property type="entry name" value="Small_GTP-bd"/>
</dbReference>
<dbReference type="InterPro" id="IPR006689">
    <property type="entry name" value="Small_GTPase_ARF/SAR"/>
</dbReference>
<comment type="caution">
    <text evidence="8">The sequence shown here is derived from an EMBL/GenBank/DDBJ whole genome shotgun (WGS) entry which is preliminary data.</text>
</comment>
<dbReference type="SMART" id="SM00178">
    <property type="entry name" value="SAR"/>
    <property type="match status" value="1"/>
</dbReference>
<organism evidence="8 9">
    <name type="scientific">Intoshia linei</name>
    <dbReference type="NCBI Taxonomy" id="1819745"/>
    <lineage>
        <taxon>Eukaryota</taxon>
        <taxon>Metazoa</taxon>
        <taxon>Spiralia</taxon>
        <taxon>Lophotrochozoa</taxon>
        <taxon>Mesozoa</taxon>
        <taxon>Orthonectida</taxon>
        <taxon>Rhopaluridae</taxon>
        <taxon>Intoshia</taxon>
    </lineage>
</organism>
<dbReference type="GO" id="GO:0046872">
    <property type="term" value="F:metal ion binding"/>
    <property type="evidence" value="ECO:0007669"/>
    <property type="project" value="UniProtKB-KW"/>
</dbReference>
<dbReference type="InterPro" id="IPR024156">
    <property type="entry name" value="Small_GTPase_ARF"/>
</dbReference>
<sequence length="190" mass="21571">MTSRLSGLFNKNKNSQKIVVYGFENSGKTSFISNFIKNGKEVKSESSSIGTMNIDLKYGNHHLNIWDINGSLQNCNIWHHYLVNASAIIFILDAYDPLTWTESIKFLERLLKKKESKHIPLLIIGSKQDKLGEKSINVSGNVNAQLIPLMDTNRWIQFFLVSAVTGYGFKESVKVLLKSIKSEKRKSDFV</sequence>
<evidence type="ECO:0000256" key="3">
    <source>
        <dbReference type="ARBA" id="ARBA00037377"/>
    </source>
</evidence>
<evidence type="ECO:0000256" key="2">
    <source>
        <dbReference type="ARBA" id="ARBA00023134"/>
    </source>
</evidence>
<accession>A0A177AX41</accession>
<dbReference type="GO" id="GO:0043001">
    <property type="term" value="P:Golgi to plasma membrane protein transport"/>
    <property type="evidence" value="ECO:0007669"/>
    <property type="project" value="TreeGrafter"/>
</dbReference>
<keyword evidence="7" id="KW-0479">Metal-binding</keyword>
<evidence type="ECO:0000256" key="5">
    <source>
        <dbReference type="ARBA" id="ARBA00039478"/>
    </source>
</evidence>
<evidence type="ECO:0000256" key="6">
    <source>
        <dbReference type="PIRSR" id="PIRSR606689-1"/>
    </source>
</evidence>
<keyword evidence="2 6" id="KW-0342">GTP-binding</keyword>
<dbReference type="PROSITE" id="PS51419">
    <property type="entry name" value="RAB"/>
    <property type="match status" value="1"/>
</dbReference>
<feature type="binding site" evidence="7">
    <location>
        <position position="29"/>
    </location>
    <ligand>
        <name>Mg(2+)</name>
        <dbReference type="ChEBI" id="CHEBI:18420"/>
    </ligand>
</feature>
<dbReference type="GO" id="GO:0005525">
    <property type="term" value="F:GTP binding"/>
    <property type="evidence" value="ECO:0007669"/>
    <property type="project" value="UniProtKB-KW"/>
</dbReference>
<dbReference type="PANTHER" id="PTHR45909">
    <property type="entry name" value="ADP-RIBOSYLATION FACTOR-RELATED PROTEIN 1"/>
    <property type="match status" value="1"/>
</dbReference>
<feature type="binding site" evidence="6">
    <location>
        <position position="70"/>
    </location>
    <ligand>
        <name>GTP</name>
        <dbReference type="ChEBI" id="CHEBI:37565"/>
    </ligand>
</feature>
<evidence type="ECO:0000256" key="4">
    <source>
        <dbReference type="ARBA" id="ARBA00038765"/>
    </source>
</evidence>
<dbReference type="PRINTS" id="PR00449">
    <property type="entry name" value="RASTRNSFRMNG"/>
</dbReference>
<dbReference type="GO" id="GO:0034067">
    <property type="term" value="P:protein localization to Golgi apparatus"/>
    <property type="evidence" value="ECO:0007669"/>
    <property type="project" value="TreeGrafter"/>
</dbReference>
<dbReference type="PROSITE" id="PS51417">
    <property type="entry name" value="ARF"/>
    <property type="match status" value="1"/>
</dbReference>
<protein>
    <recommendedName>
        <fullName evidence="5">ADP-ribosylation factor-related protein 1</fullName>
    </recommendedName>
</protein>
<evidence type="ECO:0000256" key="7">
    <source>
        <dbReference type="PIRSR" id="PIRSR606689-2"/>
    </source>
</evidence>
<evidence type="ECO:0000313" key="9">
    <source>
        <dbReference type="Proteomes" id="UP000078046"/>
    </source>
</evidence>